<keyword evidence="3" id="KW-0808">Transferase</keyword>
<evidence type="ECO:0000313" key="13">
    <source>
        <dbReference type="Proteomes" id="UP000694412"/>
    </source>
</evidence>
<evidence type="ECO:0000256" key="10">
    <source>
        <dbReference type="SAM" id="MobiDB-lite"/>
    </source>
</evidence>
<evidence type="ECO:0000313" key="12">
    <source>
        <dbReference type="Ensembl" id="ENSCJPP00005013018.1"/>
    </source>
</evidence>
<dbReference type="InterPro" id="IPR017907">
    <property type="entry name" value="Znf_RING_CS"/>
</dbReference>
<dbReference type="AlphaFoldDB" id="A0A8C2TFJ5"/>
<evidence type="ECO:0000256" key="2">
    <source>
        <dbReference type="ARBA" id="ARBA00012483"/>
    </source>
</evidence>
<feature type="region of interest" description="Disordered" evidence="10">
    <location>
        <begin position="75"/>
        <end position="96"/>
    </location>
</feature>
<comment type="catalytic activity">
    <reaction evidence="1">
        <text>S-ubiquitinyl-[E2 ubiquitin-conjugating enzyme]-L-cysteine + [acceptor protein]-L-lysine = [E2 ubiquitin-conjugating enzyme]-L-cysteine + N(6)-ubiquitinyl-[acceptor protein]-L-lysine.</text>
        <dbReference type="EC" id="2.3.2.27"/>
    </reaction>
</comment>
<feature type="compositionally biased region" description="Polar residues" evidence="10">
    <location>
        <begin position="81"/>
        <end position="96"/>
    </location>
</feature>
<dbReference type="PROSITE" id="PS50089">
    <property type="entry name" value="ZF_RING_2"/>
    <property type="match status" value="1"/>
</dbReference>
<keyword evidence="6" id="KW-0862">Zinc</keyword>
<dbReference type="Ensembl" id="ENSCJPT00005018747.1">
    <property type="protein sequence ID" value="ENSCJPP00005013018.1"/>
    <property type="gene ID" value="ENSCJPG00005011010.1"/>
</dbReference>
<keyword evidence="7" id="KW-0805">Transcription regulation</keyword>
<accession>A0A8C2TFJ5</accession>
<dbReference type="Pfam" id="PF13920">
    <property type="entry name" value="zf-C3HC4_3"/>
    <property type="match status" value="1"/>
</dbReference>
<evidence type="ECO:0000256" key="9">
    <source>
        <dbReference type="PROSITE-ProRule" id="PRU00175"/>
    </source>
</evidence>
<feature type="region of interest" description="Disordered" evidence="10">
    <location>
        <begin position="1"/>
        <end position="20"/>
    </location>
</feature>
<sequence>GFAAQREHSGHLQQEGPSEASEDYRCAICLDNISNMACVYPCFHRFCTDCIQRWATTRPVCPLCRQPIDRHKVPLFKGSPRPSSTKSQQIPASATL</sequence>
<evidence type="ECO:0000256" key="8">
    <source>
        <dbReference type="ARBA" id="ARBA00023163"/>
    </source>
</evidence>
<dbReference type="Gene3D" id="3.30.40.10">
    <property type="entry name" value="Zinc/RING finger domain, C3HC4 (zinc finger)"/>
    <property type="match status" value="1"/>
</dbReference>
<dbReference type="InterPro" id="IPR013083">
    <property type="entry name" value="Znf_RING/FYVE/PHD"/>
</dbReference>
<reference evidence="12" key="1">
    <citation type="submission" date="2015-11" db="EMBL/GenBank/DDBJ databases">
        <authorList>
            <consortium name="International Coturnix japonica Genome Analysis Consortium"/>
            <person name="Warren W."/>
            <person name="Burt D.W."/>
            <person name="Antin P.B."/>
            <person name="Lanford R."/>
            <person name="Gros J."/>
            <person name="Wilson R.K."/>
        </authorList>
    </citation>
    <scope>NUCLEOTIDE SEQUENCE [LARGE SCALE GENOMIC DNA]</scope>
</reference>
<evidence type="ECO:0000256" key="6">
    <source>
        <dbReference type="ARBA" id="ARBA00022833"/>
    </source>
</evidence>
<dbReference type="PANTHER" id="PTHR46077">
    <property type="entry name" value="E3 UBIQUITIN-PROTEIN LIGASE TOPORS"/>
    <property type="match status" value="1"/>
</dbReference>
<reference evidence="12" key="3">
    <citation type="submission" date="2025-09" db="UniProtKB">
        <authorList>
            <consortium name="Ensembl"/>
        </authorList>
    </citation>
    <scope>IDENTIFICATION</scope>
</reference>
<evidence type="ECO:0000256" key="5">
    <source>
        <dbReference type="ARBA" id="ARBA00022771"/>
    </source>
</evidence>
<keyword evidence="13" id="KW-1185">Reference proteome</keyword>
<reference evidence="12" key="2">
    <citation type="submission" date="2025-08" db="UniProtKB">
        <authorList>
            <consortium name="Ensembl"/>
        </authorList>
    </citation>
    <scope>IDENTIFICATION</scope>
</reference>
<proteinExistence type="predicted"/>
<dbReference type="PANTHER" id="PTHR46077:SF1">
    <property type="entry name" value="TOP1 BINDING ARGININE_SERINE RICH PROTEIN, E3 UBIQUITIN LIGASE"/>
    <property type="match status" value="1"/>
</dbReference>
<dbReference type="EC" id="2.3.2.27" evidence="2"/>
<keyword evidence="5 9" id="KW-0863">Zinc-finger</keyword>
<dbReference type="InterPro" id="IPR001841">
    <property type="entry name" value="Znf_RING"/>
</dbReference>
<organism evidence="12 13">
    <name type="scientific">Coturnix japonica</name>
    <name type="common">Japanese quail</name>
    <name type="synonym">Coturnix coturnix japonica</name>
    <dbReference type="NCBI Taxonomy" id="93934"/>
    <lineage>
        <taxon>Eukaryota</taxon>
        <taxon>Metazoa</taxon>
        <taxon>Chordata</taxon>
        <taxon>Craniata</taxon>
        <taxon>Vertebrata</taxon>
        <taxon>Euteleostomi</taxon>
        <taxon>Archelosauria</taxon>
        <taxon>Archosauria</taxon>
        <taxon>Dinosauria</taxon>
        <taxon>Saurischia</taxon>
        <taxon>Theropoda</taxon>
        <taxon>Coelurosauria</taxon>
        <taxon>Aves</taxon>
        <taxon>Neognathae</taxon>
        <taxon>Galloanserae</taxon>
        <taxon>Galliformes</taxon>
        <taxon>Phasianidae</taxon>
        <taxon>Perdicinae</taxon>
        <taxon>Coturnix</taxon>
    </lineage>
</organism>
<dbReference type="SUPFAM" id="SSF57850">
    <property type="entry name" value="RING/U-box"/>
    <property type="match status" value="1"/>
</dbReference>
<feature type="domain" description="RING-type" evidence="11">
    <location>
        <begin position="26"/>
        <end position="65"/>
    </location>
</feature>
<protein>
    <recommendedName>
        <fullName evidence="2">RING-type E3 ubiquitin transferase</fullName>
        <ecNumber evidence="2">2.3.2.27</ecNumber>
    </recommendedName>
</protein>
<name>A0A8C2TFJ5_COTJA</name>
<evidence type="ECO:0000256" key="1">
    <source>
        <dbReference type="ARBA" id="ARBA00000900"/>
    </source>
</evidence>
<feature type="compositionally biased region" description="Basic and acidic residues" evidence="10">
    <location>
        <begin position="1"/>
        <end position="10"/>
    </location>
</feature>
<evidence type="ECO:0000256" key="3">
    <source>
        <dbReference type="ARBA" id="ARBA00022679"/>
    </source>
</evidence>
<dbReference type="GeneTree" id="ENSGT01150000287381"/>
<keyword evidence="8" id="KW-0804">Transcription</keyword>
<evidence type="ECO:0000256" key="7">
    <source>
        <dbReference type="ARBA" id="ARBA00023015"/>
    </source>
</evidence>
<evidence type="ECO:0000256" key="4">
    <source>
        <dbReference type="ARBA" id="ARBA00022723"/>
    </source>
</evidence>
<dbReference type="PROSITE" id="PS00518">
    <property type="entry name" value="ZF_RING_1"/>
    <property type="match status" value="1"/>
</dbReference>
<dbReference type="GO" id="GO:0000209">
    <property type="term" value="P:protein polyubiquitination"/>
    <property type="evidence" value="ECO:0007669"/>
    <property type="project" value="TreeGrafter"/>
</dbReference>
<dbReference type="GO" id="GO:0061630">
    <property type="term" value="F:ubiquitin protein ligase activity"/>
    <property type="evidence" value="ECO:0007669"/>
    <property type="project" value="UniProtKB-EC"/>
</dbReference>
<dbReference type="GO" id="GO:0006513">
    <property type="term" value="P:protein monoubiquitination"/>
    <property type="evidence" value="ECO:0007669"/>
    <property type="project" value="TreeGrafter"/>
</dbReference>
<dbReference type="SMART" id="SM00184">
    <property type="entry name" value="RING"/>
    <property type="match status" value="1"/>
</dbReference>
<dbReference type="Proteomes" id="UP000694412">
    <property type="component" value="Chromosome Z"/>
</dbReference>
<dbReference type="GO" id="GO:0008270">
    <property type="term" value="F:zinc ion binding"/>
    <property type="evidence" value="ECO:0007669"/>
    <property type="project" value="UniProtKB-KW"/>
</dbReference>
<keyword evidence="4" id="KW-0479">Metal-binding</keyword>
<evidence type="ECO:0000259" key="11">
    <source>
        <dbReference type="PROSITE" id="PS50089"/>
    </source>
</evidence>